<evidence type="ECO:0000256" key="7">
    <source>
        <dbReference type="RuleBase" id="RU003345"/>
    </source>
</evidence>
<reference evidence="9" key="2">
    <citation type="journal article" date="2021" name="PeerJ">
        <title>Extensive microbial diversity within the chicken gut microbiome revealed by metagenomics and culture.</title>
        <authorList>
            <person name="Gilroy R."/>
            <person name="Ravi A."/>
            <person name="Getino M."/>
            <person name="Pursley I."/>
            <person name="Horton D.L."/>
            <person name="Alikhan N.F."/>
            <person name="Baker D."/>
            <person name="Gharbi K."/>
            <person name="Hall N."/>
            <person name="Watson M."/>
            <person name="Adriaenssens E.M."/>
            <person name="Foster-Nyarko E."/>
            <person name="Jarju S."/>
            <person name="Secka A."/>
            <person name="Antonio M."/>
            <person name="Oren A."/>
            <person name="Chaudhuri R.R."/>
            <person name="La Ragione R."/>
            <person name="Hildebrand F."/>
            <person name="Pallen M.J."/>
        </authorList>
    </citation>
    <scope>NUCLEOTIDE SEQUENCE</scope>
    <source>
        <strain evidence="9">ChiSxjej2B14-6234</strain>
    </source>
</reference>
<dbReference type="SUPFAM" id="SSF53720">
    <property type="entry name" value="ALDH-like"/>
    <property type="match status" value="1"/>
</dbReference>
<dbReference type="PANTHER" id="PTHR43570:SF16">
    <property type="entry name" value="ALDEHYDE DEHYDROGENASE TYPE III, ISOFORM Q"/>
    <property type="match status" value="1"/>
</dbReference>
<dbReference type="Proteomes" id="UP000886887">
    <property type="component" value="Unassembled WGS sequence"/>
</dbReference>
<dbReference type="InterPro" id="IPR029510">
    <property type="entry name" value="Ald_DH_CS_GLU"/>
</dbReference>
<dbReference type="FunFam" id="3.40.605.10:FF:000004">
    <property type="entry name" value="Aldehyde dehydrogenase"/>
    <property type="match status" value="1"/>
</dbReference>
<sequence length="454" mass="50662">MNIEQIVRAQREYFLSGATRPVERRMEALRRLRREILEREDAINAALKQDLNKSPSEAYMTEVGMVLDELRCQLRHVRAWSRERMVQTPMAQFPSRSFVSPEPYGVALVMAPWNYPFQLSLDPLVGALAAGNCVVLKPSAYAPATSQAIADLVAACFPPEYVAVVQGGRQENQDLLRQRFDTIFFTGGVTVGKLVMESAAKYLTPVTLELGGKSPCIVDSTADIALAARRIAFGKFLNAGQTCVAPDYLLVQRDVQEPLIAVLQEEIRRSFGEDPLACEYLPRIVNEKHMERLKGLLQGAQIVCGGQTKGLRMAPTILTGVTRESPVMQEEIFGPILPVIPFDALDEAVAFVRAGEKPLALYLFTKDRSAERRVLDALSFGGGCINDTIIHLATTHMGFGGVGQSGMGSYHGRRSFETFSHMRSIVKKACWLDLPMRYPPYSRWKDRMVRMFLR</sequence>
<dbReference type="PANTHER" id="PTHR43570">
    <property type="entry name" value="ALDEHYDE DEHYDROGENASE"/>
    <property type="match status" value="1"/>
</dbReference>
<dbReference type="PROSITE" id="PS00687">
    <property type="entry name" value="ALDEHYDE_DEHYDR_GLU"/>
    <property type="match status" value="1"/>
</dbReference>
<evidence type="ECO:0000256" key="6">
    <source>
        <dbReference type="PROSITE-ProRule" id="PRU10007"/>
    </source>
</evidence>
<comment type="similarity">
    <text evidence="1 4 7">Belongs to the aldehyde dehydrogenase family.</text>
</comment>
<dbReference type="EMBL" id="DVFJ01000034">
    <property type="protein sequence ID" value="HIQ72377.1"/>
    <property type="molecule type" value="Genomic_DNA"/>
</dbReference>
<gene>
    <name evidence="9" type="ORF">IAB73_09250</name>
</gene>
<feature type="active site" evidence="5 6">
    <location>
        <position position="209"/>
    </location>
</feature>
<protein>
    <recommendedName>
        <fullName evidence="4">Aldehyde dehydrogenase</fullName>
    </recommendedName>
</protein>
<dbReference type="InterPro" id="IPR016162">
    <property type="entry name" value="Ald_DH_N"/>
</dbReference>
<keyword evidence="3" id="KW-0520">NAD</keyword>
<name>A0A9D0ZAU1_9FIRM</name>
<dbReference type="Gene3D" id="3.40.309.10">
    <property type="entry name" value="Aldehyde Dehydrogenase, Chain A, domain 2"/>
    <property type="match status" value="1"/>
</dbReference>
<dbReference type="InterPro" id="IPR016161">
    <property type="entry name" value="Ald_DH/histidinol_DH"/>
</dbReference>
<feature type="domain" description="Aldehyde dehydrogenase" evidence="8">
    <location>
        <begin position="2"/>
        <end position="424"/>
    </location>
</feature>
<dbReference type="InterPro" id="IPR015590">
    <property type="entry name" value="Aldehyde_DH_dom"/>
</dbReference>
<dbReference type="GO" id="GO:0005737">
    <property type="term" value="C:cytoplasm"/>
    <property type="evidence" value="ECO:0007669"/>
    <property type="project" value="TreeGrafter"/>
</dbReference>
<dbReference type="Pfam" id="PF00171">
    <property type="entry name" value="Aldedh"/>
    <property type="match status" value="1"/>
</dbReference>
<dbReference type="InterPro" id="IPR012394">
    <property type="entry name" value="Aldehyde_DH_NAD(P)"/>
</dbReference>
<evidence type="ECO:0000313" key="10">
    <source>
        <dbReference type="Proteomes" id="UP000886887"/>
    </source>
</evidence>
<accession>A0A9D0ZAU1</accession>
<dbReference type="Gene3D" id="3.40.605.10">
    <property type="entry name" value="Aldehyde Dehydrogenase, Chain A, domain 1"/>
    <property type="match status" value="1"/>
</dbReference>
<dbReference type="GO" id="GO:0004029">
    <property type="term" value="F:aldehyde dehydrogenase (NAD+) activity"/>
    <property type="evidence" value="ECO:0007669"/>
    <property type="project" value="TreeGrafter"/>
</dbReference>
<reference evidence="9" key="1">
    <citation type="submission" date="2020-10" db="EMBL/GenBank/DDBJ databases">
        <authorList>
            <person name="Gilroy R."/>
        </authorList>
    </citation>
    <scope>NUCLEOTIDE SEQUENCE</scope>
    <source>
        <strain evidence="9">ChiSxjej2B14-6234</strain>
    </source>
</reference>
<dbReference type="GO" id="GO:0006081">
    <property type="term" value="P:aldehyde metabolic process"/>
    <property type="evidence" value="ECO:0007669"/>
    <property type="project" value="InterPro"/>
</dbReference>
<dbReference type="CDD" id="cd07136">
    <property type="entry name" value="ALDH_YwdH-P39616"/>
    <property type="match status" value="1"/>
</dbReference>
<comment type="caution">
    <text evidence="9">The sequence shown here is derived from an EMBL/GenBank/DDBJ whole genome shotgun (WGS) entry which is preliminary data.</text>
</comment>
<evidence type="ECO:0000256" key="3">
    <source>
        <dbReference type="ARBA" id="ARBA00023027"/>
    </source>
</evidence>
<evidence type="ECO:0000256" key="1">
    <source>
        <dbReference type="ARBA" id="ARBA00009986"/>
    </source>
</evidence>
<dbReference type="PROSITE" id="PS00070">
    <property type="entry name" value="ALDEHYDE_DEHYDR_CYS"/>
    <property type="match status" value="1"/>
</dbReference>
<dbReference type="PIRSF" id="PIRSF036492">
    <property type="entry name" value="ALDH"/>
    <property type="match status" value="1"/>
</dbReference>
<feature type="active site" evidence="5">
    <location>
        <position position="243"/>
    </location>
</feature>
<dbReference type="InterPro" id="IPR016163">
    <property type="entry name" value="Ald_DH_C"/>
</dbReference>
<proteinExistence type="inferred from homology"/>
<dbReference type="InterPro" id="IPR016160">
    <property type="entry name" value="Ald_DH_CS_CYS"/>
</dbReference>
<dbReference type="FunFam" id="3.40.309.10:FF:000003">
    <property type="entry name" value="Aldehyde dehydrogenase"/>
    <property type="match status" value="1"/>
</dbReference>
<evidence type="ECO:0000256" key="2">
    <source>
        <dbReference type="ARBA" id="ARBA00023002"/>
    </source>
</evidence>
<keyword evidence="2 4" id="KW-0560">Oxidoreductase</keyword>
<organism evidence="9 10">
    <name type="scientific">Candidatus Onthenecus intestinigallinarum</name>
    <dbReference type="NCBI Taxonomy" id="2840875"/>
    <lineage>
        <taxon>Bacteria</taxon>
        <taxon>Bacillati</taxon>
        <taxon>Bacillota</taxon>
        <taxon>Clostridia</taxon>
        <taxon>Eubacteriales</taxon>
        <taxon>Candidatus Onthenecus</taxon>
    </lineage>
</organism>
<evidence type="ECO:0000259" key="8">
    <source>
        <dbReference type="Pfam" id="PF00171"/>
    </source>
</evidence>
<dbReference type="AlphaFoldDB" id="A0A9D0ZAU1"/>
<evidence type="ECO:0000313" key="9">
    <source>
        <dbReference type="EMBL" id="HIQ72377.1"/>
    </source>
</evidence>
<evidence type="ECO:0000256" key="4">
    <source>
        <dbReference type="PIRNR" id="PIRNR036492"/>
    </source>
</evidence>
<evidence type="ECO:0000256" key="5">
    <source>
        <dbReference type="PIRSR" id="PIRSR036492-1"/>
    </source>
</evidence>